<gene>
    <name evidence="2" type="ORF">B4N89_12460</name>
</gene>
<dbReference type="EMBL" id="MWQN01000001">
    <property type="protein sequence ID" value="OPC81650.1"/>
    <property type="molecule type" value="Genomic_DNA"/>
</dbReference>
<accession>A0A1T3NYA1</accession>
<dbReference type="SUPFAM" id="SSF159245">
    <property type="entry name" value="AttH-like"/>
    <property type="match status" value="1"/>
</dbReference>
<evidence type="ECO:0000256" key="1">
    <source>
        <dbReference type="SAM" id="MobiDB-lite"/>
    </source>
</evidence>
<dbReference type="RefSeq" id="WP_078975929.1">
    <property type="nucleotide sequence ID" value="NZ_MWQN01000001.1"/>
</dbReference>
<comment type="caution">
    <text evidence="2">The sequence shown here is derived from an EMBL/GenBank/DDBJ whole genome shotgun (WGS) entry which is preliminary data.</text>
</comment>
<evidence type="ECO:0000313" key="2">
    <source>
        <dbReference type="EMBL" id="OPC81650.1"/>
    </source>
</evidence>
<dbReference type="AlphaFoldDB" id="A0A1T3NYA1"/>
<keyword evidence="3" id="KW-1185">Reference proteome</keyword>
<sequence length="376" mass="41446">MPIPVPLDEYPVHQVPLFHSEVGSTDRNFYDRCIMHAYDRAGGVQIATGLGVYPNLGVIDAYVVVRRDGRQHAVRMSGALGPDRMRQEVGPYRIEVLEPLSSVRVVCDAPEQGITIDLTFTSPFAPLPEPRHVQRSDFKPMLDASRFVQIGDWTGTVTLDGERIPVTPRTWSGSRDRSWGIRPSGEAPPAGRPAQTAGFWWNWIPLHLGDQALMIIAQESADGHRFLTEAIRMYPIASGKAPEQLGWPEFDVRYTPGTRHPEGADVHLTDRRRNALTLRLDNHGFIALNVGAGYGGDPDWGHGQWKGEDYLDGAVYDQKDPVVAKRIPFGVIDHVATARLLGPDGALIAEGLGIFEHGTFGRHDPSGFTGWDSVAP</sequence>
<reference evidence="2 3" key="1">
    <citation type="submission" date="2017-03" db="EMBL/GenBank/DDBJ databases">
        <title>Draft genome sequence of Streptomyces scabrisporus NF3, endophyte isolated from Amphipterygium adstringens.</title>
        <authorList>
            <person name="Vazquez M."/>
            <person name="Ceapa C.D."/>
            <person name="Rodriguez Luna D."/>
            <person name="Sanchez Esquivel S."/>
        </authorList>
    </citation>
    <scope>NUCLEOTIDE SEQUENCE [LARGE SCALE GENOMIC DNA]</scope>
    <source>
        <strain evidence="2 3">NF3</strain>
    </source>
</reference>
<dbReference type="OrthoDB" id="333076at2"/>
<proteinExistence type="predicted"/>
<name>A0A1T3NYA1_9ACTN</name>
<dbReference type="eggNOG" id="ENOG502Z7KC">
    <property type="taxonomic scope" value="Bacteria"/>
</dbReference>
<protein>
    <submittedName>
        <fullName evidence="2">Uncharacterized protein</fullName>
    </submittedName>
</protein>
<evidence type="ECO:0000313" key="3">
    <source>
        <dbReference type="Proteomes" id="UP000190037"/>
    </source>
</evidence>
<dbReference type="Proteomes" id="UP000190037">
    <property type="component" value="Unassembled WGS sequence"/>
</dbReference>
<organism evidence="2 3">
    <name type="scientific">Embleya scabrispora</name>
    <dbReference type="NCBI Taxonomy" id="159449"/>
    <lineage>
        <taxon>Bacteria</taxon>
        <taxon>Bacillati</taxon>
        <taxon>Actinomycetota</taxon>
        <taxon>Actinomycetes</taxon>
        <taxon>Kitasatosporales</taxon>
        <taxon>Streptomycetaceae</taxon>
        <taxon>Embleya</taxon>
    </lineage>
</organism>
<dbReference type="STRING" id="159449.B4N89_12460"/>
<feature type="region of interest" description="Disordered" evidence="1">
    <location>
        <begin position="164"/>
        <end position="193"/>
    </location>
</feature>